<name>A0A562RT95_9BACT</name>
<evidence type="ECO:0000259" key="1">
    <source>
        <dbReference type="Pfam" id="PF07603"/>
    </source>
</evidence>
<dbReference type="OrthoDB" id="9793251at2"/>
<dbReference type="AlphaFoldDB" id="A0A562RT95"/>
<organism evidence="2 3">
    <name type="scientific">Desulfobotulus alkaliphilus</name>
    <dbReference type="NCBI Taxonomy" id="622671"/>
    <lineage>
        <taxon>Bacteria</taxon>
        <taxon>Pseudomonadati</taxon>
        <taxon>Thermodesulfobacteriota</taxon>
        <taxon>Desulfobacteria</taxon>
        <taxon>Desulfobacterales</taxon>
        <taxon>Desulfobacteraceae</taxon>
        <taxon>Desulfobotulus</taxon>
    </lineage>
</organism>
<evidence type="ECO:0000313" key="3">
    <source>
        <dbReference type="Proteomes" id="UP000318307"/>
    </source>
</evidence>
<dbReference type="InterPro" id="IPR011460">
    <property type="entry name" value="Lcl_C"/>
</dbReference>
<dbReference type="Proteomes" id="UP000318307">
    <property type="component" value="Unassembled WGS sequence"/>
</dbReference>
<evidence type="ECO:0000313" key="2">
    <source>
        <dbReference type="EMBL" id="TWI72268.1"/>
    </source>
</evidence>
<protein>
    <submittedName>
        <fullName evidence="2">Uncharacterized protein DUF1566</fullName>
    </submittedName>
</protein>
<keyword evidence="3" id="KW-1185">Reference proteome</keyword>
<accession>A0A562RT95</accession>
<sequence length="151" mass="16975">MGEIRISLLKPVAMVFMLCLAGLIMSGELYASRFLDNGDGTMTDLQTGMMWTREPIPVGEVVWNKAVSTSQSFSISGIGGWRLPEKDELAIFARALRSEPFPGVFRATCWSNTQDVAVRDNALYVYMKFGTDYSDSMWFSRHCVWPVRASQ</sequence>
<dbReference type="EMBL" id="VLLC01000011">
    <property type="protein sequence ID" value="TWI72268.1"/>
    <property type="molecule type" value="Genomic_DNA"/>
</dbReference>
<comment type="caution">
    <text evidence="2">The sequence shown here is derived from an EMBL/GenBank/DDBJ whole genome shotgun (WGS) entry which is preliminary data.</text>
</comment>
<feature type="domain" description="Lcl C-terminal" evidence="1">
    <location>
        <begin position="40"/>
        <end position="148"/>
    </location>
</feature>
<dbReference type="Pfam" id="PF07603">
    <property type="entry name" value="Lcl_C"/>
    <property type="match status" value="1"/>
</dbReference>
<proteinExistence type="predicted"/>
<gene>
    <name evidence="2" type="ORF">LZ24_01676</name>
</gene>
<dbReference type="RefSeq" id="WP_144684433.1">
    <property type="nucleotide sequence ID" value="NZ_VLLC01000011.1"/>
</dbReference>
<reference evidence="2 3" key="1">
    <citation type="submission" date="2019-07" db="EMBL/GenBank/DDBJ databases">
        <title>Genome sequencing of 100 strains of the haloalkaliphilic chemolithoautotrophic sulfur-oxidizing bacterium Thioalkalivibrio.</title>
        <authorList>
            <person name="Muyzer G."/>
        </authorList>
    </citation>
    <scope>NUCLEOTIDE SEQUENCE [LARGE SCALE GENOMIC DNA]</scope>
    <source>
        <strain evidence="2 3">ASO4-4</strain>
    </source>
</reference>